<dbReference type="InterPro" id="IPR036871">
    <property type="entry name" value="PX_dom_sf"/>
</dbReference>
<evidence type="ECO:0000256" key="4">
    <source>
        <dbReference type="ARBA" id="ARBA00022840"/>
    </source>
</evidence>
<organism evidence="13 14">
    <name type="scientific">Oopsacas minuta</name>
    <dbReference type="NCBI Taxonomy" id="111878"/>
    <lineage>
        <taxon>Eukaryota</taxon>
        <taxon>Metazoa</taxon>
        <taxon>Porifera</taxon>
        <taxon>Hexactinellida</taxon>
        <taxon>Hexasterophora</taxon>
        <taxon>Lyssacinosida</taxon>
        <taxon>Leucopsacidae</taxon>
        <taxon>Oopsacas</taxon>
    </lineage>
</organism>
<dbReference type="GO" id="GO:0005737">
    <property type="term" value="C:cytoplasm"/>
    <property type="evidence" value="ECO:0007669"/>
    <property type="project" value="TreeGrafter"/>
</dbReference>
<dbReference type="PROSITE" id="PS00915">
    <property type="entry name" value="PI3_4_KINASE_1"/>
    <property type="match status" value="1"/>
</dbReference>
<feature type="domain" description="PX" evidence="9">
    <location>
        <begin position="1323"/>
        <end position="1459"/>
    </location>
</feature>
<dbReference type="InterPro" id="IPR016024">
    <property type="entry name" value="ARM-type_fold"/>
</dbReference>
<dbReference type="SMART" id="SM00312">
    <property type="entry name" value="PX"/>
    <property type="match status" value="1"/>
</dbReference>
<dbReference type="GO" id="GO:0048015">
    <property type="term" value="P:phosphatidylinositol-mediated signaling"/>
    <property type="evidence" value="ECO:0007669"/>
    <property type="project" value="TreeGrafter"/>
</dbReference>
<dbReference type="InterPro" id="IPR015433">
    <property type="entry name" value="PI3/4_kinase"/>
</dbReference>
<dbReference type="Gene3D" id="2.60.40.150">
    <property type="entry name" value="C2 domain"/>
    <property type="match status" value="1"/>
</dbReference>
<feature type="domain" description="PI3K-RBD" evidence="12">
    <location>
        <begin position="249"/>
        <end position="341"/>
    </location>
</feature>
<dbReference type="GO" id="GO:0005524">
    <property type="term" value="F:ATP binding"/>
    <property type="evidence" value="ECO:0007669"/>
    <property type="project" value="UniProtKB-KW"/>
</dbReference>
<dbReference type="InterPro" id="IPR029071">
    <property type="entry name" value="Ubiquitin-like_domsf"/>
</dbReference>
<dbReference type="GO" id="GO:0005942">
    <property type="term" value="C:phosphatidylinositol 3-kinase complex"/>
    <property type="evidence" value="ECO:0007669"/>
    <property type="project" value="TreeGrafter"/>
</dbReference>
<evidence type="ECO:0000259" key="12">
    <source>
        <dbReference type="PROSITE" id="PS51546"/>
    </source>
</evidence>
<name>A0AAV7JUN4_9METZ</name>
<dbReference type="GO" id="GO:0016303">
    <property type="term" value="F:1-phosphatidylinositol-3-kinase activity"/>
    <property type="evidence" value="ECO:0007669"/>
    <property type="project" value="UniProtKB-EC"/>
</dbReference>
<dbReference type="InterPro" id="IPR042236">
    <property type="entry name" value="PI3K_accessory_sf"/>
</dbReference>
<dbReference type="SUPFAM" id="SSF49562">
    <property type="entry name" value="C2 domain (Calcium/lipid-binding domain, CaLB)"/>
    <property type="match status" value="1"/>
</dbReference>
<evidence type="ECO:0000256" key="3">
    <source>
        <dbReference type="ARBA" id="ARBA00022777"/>
    </source>
</evidence>
<dbReference type="PROSITE" id="PS00916">
    <property type="entry name" value="PI3_4_KINASE_2"/>
    <property type="match status" value="1"/>
</dbReference>
<dbReference type="InterPro" id="IPR000403">
    <property type="entry name" value="PI3/4_kinase_cat_dom"/>
</dbReference>
<dbReference type="InterPro" id="IPR011009">
    <property type="entry name" value="Kinase-like_dom_sf"/>
</dbReference>
<gene>
    <name evidence="13" type="ORF">LOD99_4392</name>
</gene>
<dbReference type="PROSITE" id="PS51545">
    <property type="entry name" value="PIK_HELICAL"/>
    <property type="match status" value="1"/>
</dbReference>
<dbReference type="GO" id="GO:0016477">
    <property type="term" value="P:cell migration"/>
    <property type="evidence" value="ECO:0007669"/>
    <property type="project" value="TreeGrafter"/>
</dbReference>
<evidence type="ECO:0008006" key="15">
    <source>
        <dbReference type="Google" id="ProtNLM"/>
    </source>
</evidence>
<keyword evidence="4" id="KW-0067">ATP-binding</keyword>
<sequence length="1620" mass="185540">MVSERKRFNSIDQLAFSRQHVKTSKSVEDLTTISDISPVNLLPPKPPKPHKPSHLSQPISPIFRNTTISCSDSTGTFIDIPFDRFSNQRKSEPIVPTLSIINKVEPAKPPTRPPKPHKPVFIPRISVIDTTDSSKCLKRAASSPSRRRANYSNFTLGEEDITEIKIHDKELSDFASHIQNMLEKASKERRISDVATFANELLSAPILTEEHLALQHSQKLKLFSLMVLTIEPNTEISSFGFDIDLSNKAVHVLVEKNTSFPKTKSSPTLINVILKSNAKDLISIFLQTVDSDYDRNESDDYLLRISGTQFYLKNTKLPLHRFQYIRYCLRRREAPRFMLEHVPRLYTEFCNTIYEEIDIISNEKFFENAFTDILKESCPELLYYQLLQVPVVYKTLLDNLEMMRESKVEGKEWMHIGKLKHLEQTIKLLTLQMGKFNSFLLENSLNQIFKLHSRHKNSGLDAKTKQTIANEIQTIILEVEDQVIMHIQAYSLLTKIPISLGSNKSIEQVSQTRTYQPNFPRNKNSNLHVWIGGIHRILDHQPTRPKLYYLEAVLMCGGNEFLTPTRSSYCRCNPGRFFTYIHCNLSLDLGVNLYQIPRECYLRISLHSQLETDDSFINASLKATGYTPIFCTNGTVNKHYAYIPLAEDKADFPCDYLALNHTENNLMLLEIQLQNIPKNSWDSLHQELTVIPEISNSNLNTSIDSEYCTLGSSFNTLGSSSSISFGTSTASSLSTSAVSEDSWKSAPSYSSRTVSMFNNAELTQHEEKYVTQLIHKDIFQNLSRYDRKLIWSQRLRNTYPHNLTTLSLICQSMPYCDYQARRELTYFLKDWPQERSPGLLQGLHPSIWQAEARNWIIDNISKLETETLCLMAPQLLYAVHYEPYHWNRLVELLLEKCQSSLSFAHTLFWILSCSIQLDGVKGNIKMRLLLIKSAILGLLNHNDRSDLLSQETLSSCLSELAEEVKNSKEELRKIVLKEGLLEILKKMPEKFSLPVNAASCTTGFKIARCNYFNSNAVPLRLSFINSDSLGEDITLMFKKGDDLRQDMLVLQIVNMMDNLWQSYGLDLNVLTFACKPTGKDSGFIELVKECETFREIQTQVGQGLMGSVAVAPLAQWLHRHNPTEELYKLAVETFTRSCAAWCVASYVLGLCDRHNDNIMLTRQGHIFHIDFGKILGHAQMFGKIKRDRAPFVLTPDMAYVIDGCEHSTVFFQRFIDLACYAYNILREHMNVFLGLIMLTLPAKMDVPNSIEDVKFVHDQLLPLASNDEATTHFTRLIRESRASLSTRLNFFVHSVAQLRSGKSTSNTPLLSFILGNYSKQTEPEIVNIKMKSFQKRYHPEKYYSYILEVTKQIKTDMRQFSRSVELCASFDQDGRNKEIIFRRFKEFHELHTKLQETFLEAPLPTLPAKIILGRSSVKTVAQTRFNELTRYIEELLALPPRISHCDLIYTFFHGTLRDRQDYVFYSTTHPCSSPLTNSSDCTKTPQAKLCITHFKDRGLLSVMVMHVRHLSGANITMINASLLPTTKVKLKLQLKNGANIKRKTHSVSNSPDPTFNESFTFNTQDSDITSIILNVSVKEMNLGNIICCTNIHISDLNFTPKTCVRWFELEVLEKGELFFK</sequence>
<comment type="caution">
    <text evidence="13">The sequence shown here is derived from an EMBL/GenBank/DDBJ whole genome shotgun (WGS) entry which is preliminary data.</text>
</comment>
<dbReference type="FunFam" id="3.30.1010.10:FF:000001">
    <property type="entry name" value="Phosphatidylinositol 4-phosphate 3-kinase C2 domain-containing subunit beta"/>
    <property type="match status" value="1"/>
</dbReference>
<evidence type="ECO:0000256" key="1">
    <source>
        <dbReference type="ARBA" id="ARBA00022679"/>
    </source>
</evidence>
<dbReference type="GO" id="GO:0043491">
    <property type="term" value="P:phosphatidylinositol 3-kinase/protein kinase B signal transduction"/>
    <property type="evidence" value="ECO:0007669"/>
    <property type="project" value="TreeGrafter"/>
</dbReference>
<dbReference type="InterPro" id="IPR036940">
    <property type="entry name" value="PI3/4_kinase_cat_sf"/>
</dbReference>
<dbReference type="Gene3D" id="3.30.1010.10">
    <property type="entry name" value="Phosphatidylinositol 3-kinase Catalytic Subunit, Chain A, domain 4"/>
    <property type="match status" value="1"/>
</dbReference>
<dbReference type="InterPro" id="IPR001683">
    <property type="entry name" value="PX_dom"/>
</dbReference>
<dbReference type="GO" id="GO:0035091">
    <property type="term" value="F:phosphatidylinositol binding"/>
    <property type="evidence" value="ECO:0007669"/>
    <property type="project" value="InterPro"/>
</dbReference>
<evidence type="ECO:0000259" key="11">
    <source>
        <dbReference type="PROSITE" id="PS51545"/>
    </source>
</evidence>
<dbReference type="InterPro" id="IPR000341">
    <property type="entry name" value="PI3K_Ras-bd_dom"/>
</dbReference>
<dbReference type="PROSITE" id="PS50290">
    <property type="entry name" value="PI3_4_KINASE_3"/>
    <property type="match status" value="1"/>
</dbReference>
<dbReference type="GO" id="GO:0035005">
    <property type="term" value="F:1-phosphatidylinositol-4-phosphate 3-kinase activity"/>
    <property type="evidence" value="ECO:0007669"/>
    <property type="project" value="UniProtKB-EC"/>
</dbReference>
<evidence type="ECO:0000256" key="5">
    <source>
        <dbReference type="ARBA" id="ARBA00023985"/>
    </source>
</evidence>
<keyword evidence="2" id="KW-0547">Nucleotide-binding</keyword>
<dbReference type="SMART" id="SM00146">
    <property type="entry name" value="PI3Kc"/>
    <property type="match status" value="1"/>
</dbReference>
<dbReference type="SUPFAM" id="SSF54236">
    <property type="entry name" value="Ubiquitin-like"/>
    <property type="match status" value="1"/>
</dbReference>
<keyword evidence="1" id="KW-0808">Transferase</keyword>
<dbReference type="Pfam" id="PF00794">
    <property type="entry name" value="PI3K_rbd"/>
    <property type="match status" value="1"/>
</dbReference>
<evidence type="ECO:0000259" key="9">
    <source>
        <dbReference type="PROSITE" id="PS50195"/>
    </source>
</evidence>
<dbReference type="SMART" id="SM00145">
    <property type="entry name" value="PI3Ka"/>
    <property type="match status" value="1"/>
</dbReference>
<dbReference type="PANTHER" id="PTHR10048">
    <property type="entry name" value="PHOSPHATIDYLINOSITOL KINASE"/>
    <property type="match status" value="1"/>
</dbReference>
<dbReference type="EMBL" id="JAKMXF010000298">
    <property type="protein sequence ID" value="KAI6652607.1"/>
    <property type="molecule type" value="Genomic_DNA"/>
</dbReference>
<comment type="catalytic activity">
    <reaction evidence="5">
        <text>a 1,2-diacyl-sn-glycero-3-phospho-(1D-myo-inositol) + ATP = a 1,2-diacyl-sn-glycero-3-phospho-(1D-myo-inositol-3-phosphate) + ADP + H(+)</text>
        <dbReference type="Rhea" id="RHEA:12709"/>
        <dbReference type="ChEBI" id="CHEBI:15378"/>
        <dbReference type="ChEBI" id="CHEBI:30616"/>
        <dbReference type="ChEBI" id="CHEBI:57880"/>
        <dbReference type="ChEBI" id="CHEBI:58088"/>
        <dbReference type="ChEBI" id="CHEBI:456216"/>
        <dbReference type="EC" id="2.7.1.137"/>
    </reaction>
    <physiologicalReaction direction="left-to-right" evidence="5">
        <dbReference type="Rhea" id="RHEA:12710"/>
    </physiologicalReaction>
</comment>
<dbReference type="PROSITE" id="PS50004">
    <property type="entry name" value="C2"/>
    <property type="match status" value="1"/>
</dbReference>
<keyword evidence="14" id="KW-1185">Reference proteome</keyword>
<dbReference type="Proteomes" id="UP001165289">
    <property type="component" value="Unassembled WGS sequence"/>
</dbReference>
<dbReference type="SUPFAM" id="SSF56112">
    <property type="entry name" value="Protein kinase-like (PK-like)"/>
    <property type="match status" value="1"/>
</dbReference>
<dbReference type="Pfam" id="PF00454">
    <property type="entry name" value="PI3_PI4_kinase"/>
    <property type="match status" value="1"/>
</dbReference>
<dbReference type="InterPro" id="IPR018936">
    <property type="entry name" value="PI3/4_kinase_CS"/>
</dbReference>
<dbReference type="Gene3D" id="1.10.1070.11">
    <property type="entry name" value="Phosphatidylinositol 3-/4-kinase, catalytic domain"/>
    <property type="match status" value="1"/>
</dbReference>
<keyword evidence="3" id="KW-0418">Kinase</keyword>
<evidence type="ECO:0000259" key="8">
    <source>
        <dbReference type="PROSITE" id="PS50004"/>
    </source>
</evidence>
<dbReference type="SUPFAM" id="SSF64268">
    <property type="entry name" value="PX domain"/>
    <property type="match status" value="1"/>
</dbReference>
<feature type="domain" description="C2" evidence="8">
    <location>
        <begin position="1485"/>
        <end position="1607"/>
    </location>
</feature>
<dbReference type="InterPro" id="IPR035892">
    <property type="entry name" value="C2_domain_sf"/>
</dbReference>
<dbReference type="SUPFAM" id="SSF48371">
    <property type="entry name" value="ARM repeat"/>
    <property type="match status" value="1"/>
</dbReference>
<dbReference type="Gene3D" id="3.30.1520.10">
    <property type="entry name" value="Phox-like domain"/>
    <property type="match status" value="1"/>
</dbReference>
<dbReference type="InterPro" id="IPR001263">
    <property type="entry name" value="PI3K_accessory_dom"/>
</dbReference>
<dbReference type="InterPro" id="IPR000008">
    <property type="entry name" value="C2_dom"/>
</dbReference>
<dbReference type="SMART" id="SM00239">
    <property type="entry name" value="C2"/>
    <property type="match status" value="1"/>
</dbReference>
<accession>A0AAV7JUN4</accession>
<reference evidence="13 14" key="1">
    <citation type="journal article" date="2023" name="BMC Biol.">
        <title>The compact genome of the sponge Oopsacas minuta (Hexactinellida) is lacking key metazoan core genes.</title>
        <authorList>
            <person name="Santini S."/>
            <person name="Schenkelaars Q."/>
            <person name="Jourda C."/>
            <person name="Duchesne M."/>
            <person name="Belahbib H."/>
            <person name="Rocher C."/>
            <person name="Selva M."/>
            <person name="Riesgo A."/>
            <person name="Vervoort M."/>
            <person name="Leys S.P."/>
            <person name="Kodjabachian L."/>
            <person name="Le Bivic A."/>
            <person name="Borchiellini C."/>
            <person name="Claverie J.M."/>
            <person name="Renard E."/>
        </authorList>
    </citation>
    <scope>NUCLEOTIDE SEQUENCE [LARGE SCALE GENOMIC DNA]</scope>
    <source>
        <strain evidence="13">SPO-2</strain>
    </source>
</reference>
<evidence type="ECO:0000256" key="6">
    <source>
        <dbReference type="ARBA" id="ARBA00029297"/>
    </source>
</evidence>
<dbReference type="Gene3D" id="3.10.20.770">
    <property type="match status" value="1"/>
</dbReference>
<proteinExistence type="predicted"/>
<dbReference type="PANTHER" id="PTHR10048:SF14">
    <property type="entry name" value="LD28067P"/>
    <property type="match status" value="1"/>
</dbReference>
<feature type="region of interest" description="Disordered" evidence="7">
    <location>
        <begin position="36"/>
        <end position="60"/>
    </location>
</feature>
<comment type="catalytic activity">
    <reaction evidence="6">
        <text>a 1,2-diacyl-sn-glycero-3-phospho-(1D-myo-inositol 4-phosphate) + ATP = a 1,2-diacyl-sn-glycero-3-phospho-(1D-myo-inositol-3,4-bisphosphate) + ADP + H(+)</text>
        <dbReference type="Rhea" id="RHEA:18373"/>
        <dbReference type="ChEBI" id="CHEBI:15378"/>
        <dbReference type="ChEBI" id="CHEBI:30616"/>
        <dbReference type="ChEBI" id="CHEBI:57658"/>
        <dbReference type="ChEBI" id="CHEBI:58178"/>
        <dbReference type="ChEBI" id="CHEBI:456216"/>
        <dbReference type="EC" id="2.7.1.154"/>
    </reaction>
    <physiologicalReaction direction="left-to-right" evidence="6">
        <dbReference type="Rhea" id="RHEA:18374"/>
    </physiologicalReaction>
</comment>
<evidence type="ECO:0000256" key="7">
    <source>
        <dbReference type="SAM" id="MobiDB-lite"/>
    </source>
</evidence>
<evidence type="ECO:0000313" key="13">
    <source>
        <dbReference type="EMBL" id="KAI6652607.1"/>
    </source>
</evidence>
<feature type="domain" description="PI3K/PI4K catalytic" evidence="10">
    <location>
        <begin position="1005"/>
        <end position="1285"/>
    </location>
</feature>
<dbReference type="Pfam" id="PF00613">
    <property type="entry name" value="PI3Ka"/>
    <property type="match status" value="1"/>
</dbReference>
<dbReference type="Gene3D" id="1.25.40.70">
    <property type="entry name" value="Phosphatidylinositol 3-kinase, accessory domain (PIK)"/>
    <property type="match status" value="1"/>
</dbReference>
<evidence type="ECO:0000256" key="2">
    <source>
        <dbReference type="ARBA" id="ARBA00022741"/>
    </source>
</evidence>
<dbReference type="Pfam" id="PF00787">
    <property type="entry name" value="PX"/>
    <property type="match status" value="1"/>
</dbReference>
<dbReference type="Pfam" id="PF00168">
    <property type="entry name" value="C2"/>
    <property type="match status" value="1"/>
</dbReference>
<evidence type="ECO:0000313" key="14">
    <source>
        <dbReference type="Proteomes" id="UP001165289"/>
    </source>
</evidence>
<dbReference type="GO" id="GO:0005886">
    <property type="term" value="C:plasma membrane"/>
    <property type="evidence" value="ECO:0007669"/>
    <property type="project" value="TreeGrafter"/>
</dbReference>
<protein>
    <recommendedName>
        <fullName evidence="15">Phosphatidylinositol-4-phosphate 3-kinase</fullName>
    </recommendedName>
</protein>
<dbReference type="PROSITE" id="PS51546">
    <property type="entry name" value="PI3K_RBD"/>
    <property type="match status" value="1"/>
</dbReference>
<dbReference type="PROSITE" id="PS50195">
    <property type="entry name" value="PX"/>
    <property type="match status" value="1"/>
</dbReference>
<evidence type="ECO:0000259" key="10">
    <source>
        <dbReference type="PROSITE" id="PS50290"/>
    </source>
</evidence>
<feature type="domain" description="PIK helical" evidence="11">
    <location>
        <begin position="756"/>
        <end position="934"/>
    </location>
</feature>